<evidence type="ECO:0008006" key="4">
    <source>
        <dbReference type="Google" id="ProtNLM"/>
    </source>
</evidence>
<dbReference type="EMBL" id="CP134500">
    <property type="protein sequence ID" value="WNF27625.1"/>
    <property type="molecule type" value="Genomic_DNA"/>
</dbReference>
<keyword evidence="1" id="KW-0472">Membrane</keyword>
<feature type="transmembrane region" description="Helical" evidence="1">
    <location>
        <begin position="20"/>
        <end position="50"/>
    </location>
</feature>
<name>A0ABY9VY94_9ACTN</name>
<keyword evidence="1" id="KW-1133">Transmembrane helix</keyword>
<feature type="transmembrane region" description="Helical" evidence="1">
    <location>
        <begin position="62"/>
        <end position="82"/>
    </location>
</feature>
<organism evidence="2 3">
    <name type="scientific">Streptomyces durocortorensis</name>
    <dbReference type="NCBI Taxonomy" id="2811104"/>
    <lineage>
        <taxon>Bacteria</taxon>
        <taxon>Bacillati</taxon>
        <taxon>Actinomycetota</taxon>
        <taxon>Actinomycetes</taxon>
        <taxon>Kitasatosporales</taxon>
        <taxon>Streptomycetaceae</taxon>
        <taxon>Streptomyces</taxon>
    </lineage>
</organism>
<sequence>MATGTTESPATLYAPVSLGLGVVAVVLSFFLAVFALLAGALAVTFGVLGLVSRVPVNRTQCYIGLAAGAVGVLLPLFFLFAYTGGL</sequence>
<accession>A0ABY9VY94</accession>
<proteinExistence type="predicted"/>
<evidence type="ECO:0000313" key="3">
    <source>
        <dbReference type="Proteomes" id="UP001303236"/>
    </source>
</evidence>
<evidence type="ECO:0000313" key="2">
    <source>
        <dbReference type="EMBL" id="WNF27625.1"/>
    </source>
</evidence>
<keyword evidence="1" id="KW-0812">Transmembrane</keyword>
<dbReference type="Proteomes" id="UP001303236">
    <property type="component" value="Chromosome"/>
</dbReference>
<keyword evidence="3" id="KW-1185">Reference proteome</keyword>
<reference evidence="2 3" key="1">
    <citation type="submission" date="2023-09" db="EMBL/GenBank/DDBJ databases">
        <title>Genome completion map analysis of the actinomycetes C11-1.</title>
        <authorList>
            <person name="Qin P."/>
            <person name="Guan P."/>
        </authorList>
    </citation>
    <scope>NUCLEOTIDE SEQUENCE [LARGE SCALE GENOMIC DNA]</scope>
    <source>
        <strain evidence="2 3">C11-1</strain>
    </source>
</reference>
<evidence type="ECO:0000256" key="1">
    <source>
        <dbReference type="SAM" id="Phobius"/>
    </source>
</evidence>
<gene>
    <name evidence="2" type="ORF">RI138_12715</name>
</gene>
<protein>
    <recommendedName>
        <fullName evidence="4">DUF4190 domain-containing protein</fullName>
    </recommendedName>
</protein>